<feature type="region of interest" description="Disordered" evidence="1">
    <location>
        <begin position="121"/>
        <end position="210"/>
    </location>
</feature>
<feature type="region of interest" description="Disordered" evidence="1">
    <location>
        <begin position="1"/>
        <end position="54"/>
    </location>
</feature>
<name>A0A1Y2MF86_EPING</name>
<accession>A0A1Y2MF86</accession>
<dbReference type="InParanoid" id="A0A1Y2MF86"/>
<organism evidence="2 3">
    <name type="scientific">Epicoccum nigrum</name>
    <name type="common">Soil fungus</name>
    <name type="synonym">Epicoccum purpurascens</name>
    <dbReference type="NCBI Taxonomy" id="105696"/>
    <lineage>
        <taxon>Eukaryota</taxon>
        <taxon>Fungi</taxon>
        <taxon>Dikarya</taxon>
        <taxon>Ascomycota</taxon>
        <taxon>Pezizomycotina</taxon>
        <taxon>Dothideomycetes</taxon>
        <taxon>Pleosporomycetidae</taxon>
        <taxon>Pleosporales</taxon>
        <taxon>Pleosporineae</taxon>
        <taxon>Didymellaceae</taxon>
        <taxon>Epicoccum</taxon>
    </lineage>
</organism>
<evidence type="ECO:0000313" key="3">
    <source>
        <dbReference type="Proteomes" id="UP000193240"/>
    </source>
</evidence>
<keyword evidence="3" id="KW-1185">Reference proteome</keyword>
<dbReference type="STRING" id="105696.A0A1Y2MF86"/>
<feature type="compositionally biased region" description="Polar residues" evidence="1">
    <location>
        <begin position="35"/>
        <end position="46"/>
    </location>
</feature>
<feature type="compositionally biased region" description="Basic and acidic residues" evidence="1">
    <location>
        <begin position="190"/>
        <end position="201"/>
    </location>
</feature>
<evidence type="ECO:0000256" key="1">
    <source>
        <dbReference type="SAM" id="MobiDB-lite"/>
    </source>
</evidence>
<dbReference type="EMBL" id="KZ107838">
    <property type="protein sequence ID" value="OSS54813.1"/>
    <property type="molecule type" value="Genomic_DNA"/>
</dbReference>
<reference evidence="2 3" key="1">
    <citation type="journal article" date="2017" name="Genome Announc.">
        <title>Genome sequence of the saprophytic ascomycete Epicoccum nigrum ICMP 19927 strain isolated from New Zealand.</title>
        <authorList>
            <person name="Fokin M."/>
            <person name="Fleetwood D."/>
            <person name="Weir B.S."/>
            <person name="Villas-Boas S.G."/>
        </authorList>
    </citation>
    <scope>NUCLEOTIDE SEQUENCE [LARGE SCALE GENOMIC DNA]</scope>
    <source>
        <strain evidence="2 3">ICMP 19927</strain>
    </source>
</reference>
<gene>
    <name evidence="2" type="ORF">B5807_01182</name>
</gene>
<sequence>MPEPDEPEPFHETGIDDTSELQTARARETGIVTAGSATEAQTTSRPRNLDGGSSEYWINQDLNFGEEPTEDIQDRVWECSHSFEPYTISLTESLLGAASTHGMECVKCWCMMRPNIETLPGSKMFPGTSKTPRRIPRRGRGGHRGRDRGAITRLRPPTYVPPRGLDRMDTTVGTAPHLTVQARSGSSSPRYEHSDRAKDTEPGLTTSASNISGIPLTALSVAYECGQCYLLICEECKDSIFIRQEAELEAPAAATEVEDALV</sequence>
<evidence type="ECO:0000313" key="2">
    <source>
        <dbReference type="EMBL" id="OSS54813.1"/>
    </source>
</evidence>
<feature type="compositionally biased region" description="Basic residues" evidence="1">
    <location>
        <begin position="131"/>
        <end position="146"/>
    </location>
</feature>
<dbReference type="Proteomes" id="UP000193240">
    <property type="component" value="Unassembled WGS sequence"/>
</dbReference>
<dbReference type="AlphaFoldDB" id="A0A1Y2MF86"/>
<protein>
    <recommendedName>
        <fullName evidence="4">IBR domain-containing protein</fullName>
    </recommendedName>
</protein>
<proteinExistence type="predicted"/>
<evidence type="ECO:0008006" key="4">
    <source>
        <dbReference type="Google" id="ProtNLM"/>
    </source>
</evidence>